<dbReference type="Proteomes" id="UP000296049">
    <property type="component" value="Unassembled WGS sequence"/>
</dbReference>
<reference evidence="3" key="1">
    <citation type="journal article" date="2013" name="Nat. Genet.">
        <title>The duck genome and transcriptome provide insight into an avian influenza virus reservoir species.</title>
        <authorList>
            <person name="Huang Y."/>
            <person name="Li Y."/>
            <person name="Burt D.W."/>
            <person name="Chen H."/>
            <person name="Zhang Y."/>
            <person name="Qian W."/>
            <person name="Kim H."/>
            <person name="Gan S."/>
            <person name="Zhao Y."/>
            <person name="Li J."/>
            <person name="Yi K."/>
            <person name="Feng H."/>
            <person name="Zhu P."/>
            <person name="Li B."/>
            <person name="Liu Q."/>
            <person name="Fairley S."/>
            <person name="Magor K.E."/>
            <person name="Du Z."/>
            <person name="Hu X."/>
            <person name="Goodman L."/>
            <person name="Tafer H."/>
            <person name="Vignal A."/>
            <person name="Lee T."/>
            <person name="Kim K.W."/>
            <person name="Sheng Z."/>
            <person name="An Y."/>
            <person name="Searle S."/>
            <person name="Herrero J."/>
            <person name="Groenen M.A."/>
            <person name="Crooijmans R.P."/>
            <person name="Faraut T."/>
            <person name="Cai Q."/>
            <person name="Webster R.G."/>
            <person name="Aldridge J.R."/>
            <person name="Warren W.C."/>
            <person name="Bartschat S."/>
            <person name="Kehr S."/>
            <person name="Marz M."/>
            <person name="Stadler P.F."/>
            <person name="Smith J."/>
            <person name="Kraus R.H."/>
            <person name="Zhao Y."/>
            <person name="Ren L."/>
            <person name="Fei J."/>
            <person name="Morisson M."/>
            <person name="Kaiser P."/>
            <person name="Griffin D.K."/>
            <person name="Rao M."/>
            <person name="Pitel F."/>
            <person name="Wang J."/>
            <person name="Li N."/>
        </authorList>
    </citation>
    <scope>NUCLEOTIDE SEQUENCE [LARGE SCALE GENOMIC DNA]</scope>
</reference>
<proteinExistence type="predicted"/>
<accession>R0L6X8</accession>
<keyword evidence="3" id="KW-1185">Reference proteome</keyword>
<evidence type="ECO:0000313" key="3">
    <source>
        <dbReference type="Proteomes" id="UP000296049"/>
    </source>
</evidence>
<gene>
    <name evidence="2" type="ORF">Anapl_03897</name>
</gene>
<dbReference type="EMBL" id="KB744088">
    <property type="protein sequence ID" value="EOA96042.1"/>
    <property type="molecule type" value="Genomic_DNA"/>
</dbReference>
<name>R0L6X8_ANAPL</name>
<protein>
    <submittedName>
        <fullName evidence="2">Uncharacterized protein</fullName>
    </submittedName>
</protein>
<feature type="compositionally biased region" description="Polar residues" evidence="1">
    <location>
        <begin position="18"/>
        <end position="31"/>
    </location>
</feature>
<evidence type="ECO:0000313" key="2">
    <source>
        <dbReference type="EMBL" id="EOA96042.1"/>
    </source>
</evidence>
<sequence length="314" mass="34833">MLLQLSELRRNQMKYPQPSAQGDLTTPQRASCSDKFSPGNNSCRRVPPSLWSWLLGCEALCPPESEMLSSSADSTNKEPGSRGMVLSPQDQLGYICQVYPKPCQPARIAWYSSAKRLNSFTQGITSVALSLWKHMEFPSNFWAGGNWGKAQRSRSKWQQQIQMMAATHLYNIHHITVGSLAFLQTVKLPPVFSKKIQCPLLQTVYVALEKGRETMSFPLKTLARSGAKLLQELGEKRTAAKLYGSCQPGHTMSSGNTGENGKAPFRFLKALCSYGHNFTPLLPYSSEGLVHNIVPFGQTVTSQRLAWLCADAML</sequence>
<evidence type="ECO:0000256" key="1">
    <source>
        <dbReference type="SAM" id="MobiDB-lite"/>
    </source>
</evidence>
<dbReference type="AlphaFoldDB" id="R0L6X8"/>
<feature type="region of interest" description="Disordered" evidence="1">
    <location>
        <begin position="13"/>
        <end position="43"/>
    </location>
</feature>
<organism evidence="2 3">
    <name type="scientific">Anas platyrhynchos</name>
    <name type="common">Mallard</name>
    <name type="synonym">Anas boschas</name>
    <dbReference type="NCBI Taxonomy" id="8839"/>
    <lineage>
        <taxon>Eukaryota</taxon>
        <taxon>Metazoa</taxon>
        <taxon>Chordata</taxon>
        <taxon>Craniata</taxon>
        <taxon>Vertebrata</taxon>
        <taxon>Euteleostomi</taxon>
        <taxon>Archelosauria</taxon>
        <taxon>Archosauria</taxon>
        <taxon>Dinosauria</taxon>
        <taxon>Saurischia</taxon>
        <taxon>Theropoda</taxon>
        <taxon>Coelurosauria</taxon>
        <taxon>Aves</taxon>
        <taxon>Neognathae</taxon>
        <taxon>Galloanserae</taxon>
        <taxon>Anseriformes</taxon>
        <taxon>Anatidae</taxon>
        <taxon>Anatinae</taxon>
        <taxon>Anas</taxon>
    </lineage>
</organism>